<keyword evidence="6 7" id="KW-0472">Membrane</keyword>
<evidence type="ECO:0000256" key="3">
    <source>
        <dbReference type="ARBA" id="ARBA00022692"/>
    </source>
</evidence>
<evidence type="ECO:0000256" key="4">
    <source>
        <dbReference type="ARBA" id="ARBA00022780"/>
    </source>
</evidence>
<evidence type="ECO:0000256" key="8">
    <source>
        <dbReference type="SAM" id="MobiDB-lite"/>
    </source>
</evidence>
<dbReference type="AlphaFoldDB" id="A0AAW1SA98"/>
<reference evidence="9 10" key="1">
    <citation type="journal article" date="2024" name="Nat. Commun.">
        <title>Phylogenomics reveals the evolutionary origins of lichenization in chlorophyte algae.</title>
        <authorList>
            <person name="Puginier C."/>
            <person name="Libourel C."/>
            <person name="Otte J."/>
            <person name="Skaloud P."/>
            <person name="Haon M."/>
            <person name="Grisel S."/>
            <person name="Petersen M."/>
            <person name="Berrin J.G."/>
            <person name="Delaux P.M."/>
            <person name="Dal Grande F."/>
            <person name="Keller J."/>
        </authorList>
    </citation>
    <scope>NUCLEOTIDE SEQUENCE [LARGE SCALE GENOMIC DNA]</scope>
    <source>
        <strain evidence="9 10">SAG 2145</strain>
    </source>
</reference>
<protein>
    <recommendedName>
        <fullName evidence="7">Protein TIC 20</fullName>
    </recommendedName>
</protein>
<evidence type="ECO:0000313" key="9">
    <source>
        <dbReference type="EMBL" id="KAK9843040.1"/>
    </source>
</evidence>
<keyword evidence="10" id="KW-1185">Reference proteome</keyword>
<feature type="transmembrane region" description="Helical" evidence="7">
    <location>
        <begin position="222"/>
        <end position="244"/>
    </location>
</feature>
<comment type="caution">
    <text evidence="7">Lacks conserved residue(s) required for the propagation of feature annotation.</text>
</comment>
<feature type="compositionally biased region" description="Low complexity" evidence="8">
    <location>
        <begin position="55"/>
        <end position="85"/>
    </location>
</feature>
<gene>
    <name evidence="9" type="ORF">WJX74_006017</name>
</gene>
<evidence type="ECO:0000313" key="10">
    <source>
        <dbReference type="Proteomes" id="UP001438707"/>
    </source>
</evidence>
<feature type="region of interest" description="Disordered" evidence="8">
    <location>
        <begin position="51"/>
        <end position="105"/>
    </location>
</feature>
<comment type="caution">
    <text evidence="9">The sequence shown here is derived from an EMBL/GenBank/DDBJ whole genome shotgun (WGS) entry which is preliminary data.</text>
</comment>
<dbReference type="Pfam" id="PF16166">
    <property type="entry name" value="TIC20"/>
    <property type="match status" value="1"/>
</dbReference>
<feature type="transmembrane region" description="Helical" evidence="7">
    <location>
        <begin position="189"/>
        <end position="210"/>
    </location>
</feature>
<dbReference type="Proteomes" id="UP001438707">
    <property type="component" value="Unassembled WGS sequence"/>
</dbReference>
<evidence type="ECO:0000256" key="5">
    <source>
        <dbReference type="ARBA" id="ARBA00022989"/>
    </source>
</evidence>
<keyword evidence="4" id="KW-1001">Plastid inner membrane</keyword>
<keyword evidence="5 7" id="KW-1133">Transmembrane helix</keyword>
<feature type="transmembrane region" description="Helical" evidence="7">
    <location>
        <begin position="157"/>
        <end position="177"/>
    </location>
</feature>
<keyword evidence="7" id="KW-0934">Plastid</keyword>
<comment type="similarity">
    <text evidence="2 7">Belongs to the Tic20 family.</text>
</comment>
<evidence type="ECO:0000256" key="7">
    <source>
        <dbReference type="RuleBase" id="RU367003"/>
    </source>
</evidence>
<dbReference type="InterPro" id="IPR005691">
    <property type="entry name" value="Tic20"/>
</dbReference>
<comment type="subcellular location">
    <subcellularLocation>
        <location evidence="1">Plastid</location>
        <location evidence="1">Chloroplast inner membrane</location>
        <topology evidence="1">Multi-pass membrane protein</topology>
    </subcellularLocation>
    <subcellularLocation>
        <location evidence="7">Plastid</location>
        <location evidence="7">Chloroplast membrane</location>
        <topology evidence="7">Multi-pass membrane protein</topology>
    </subcellularLocation>
</comment>
<evidence type="ECO:0000256" key="6">
    <source>
        <dbReference type="ARBA" id="ARBA00023136"/>
    </source>
</evidence>
<dbReference type="GO" id="GO:0009706">
    <property type="term" value="C:chloroplast inner membrane"/>
    <property type="evidence" value="ECO:0007669"/>
    <property type="project" value="UniProtKB-SubCell"/>
</dbReference>
<sequence length="268" mass="30389">MISHLGGSCPLNLSPINRCRLRRPRCRSNPCRSSPPLACGAHADSLSRHNSWAAQPSCSQSPSSSPRQPRLPSRPPSKSSSQRQQQHCKSNIRTKATSSSADAPADPKEMPGLIMRMLAAICYMVPWLDVIGMGRAVWRRLINLVILLWIPGPLKGWYYSSQFTPLIVFFMLFLAVVKNTSLPHFVRFHCMQAVMLDIVVMLFVILQPYFPAEVRWSPFMNFYDIISFNTCMPAIIYCIFWALCGRYAELPWVSDSVYMQVEASEQMP</sequence>
<proteinExistence type="inferred from homology"/>
<dbReference type="PANTHER" id="PTHR33510">
    <property type="entry name" value="PROTEIN TIC 20-II, CHLOROPLASTIC"/>
    <property type="match status" value="1"/>
</dbReference>
<dbReference type="EMBL" id="JALJOS010000002">
    <property type="protein sequence ID" value="KAK9843040.1"/>
    <property type="molecule type" value="Genomic_DNA"/>
</dbReference>
<evidence type="ECO:0000256" key="1">
    <source>
        <dbReference type="ARBA" id="ARBA00004478"/>
    </source>
</evidence>
<dbReference type="PANTHER" id="PTHR33510:SF9">
    <property type="entry name" value="HIT-TYPE ZINC FINGER FAMILY PROTEIN-RELATED"/>
    <property type="match status" value="1"/>
</dbReference>
<organism evidence="9 10">
    <name type="scientific">Apatococcus lobatus</name>
    <dbReference type="NCBI Taxonomy" id="904363"/>
    <lineage>
        <taxon>Eukaryota</taxon>
        <taxon>Viridiplantae</taxon>
        <taxon>Chlorophyta</taxon>
        <taxon>core chlorophytes</taxon>
        <taxon>Trebouxiophyceae</taxon>
        <taxon>Chlorellales</taxon>
        <taxon>Chlorellaceae</taxon>
        <taxon>Apatococcus</taxon>
    </lineage>
</organism>
<comment type="function">
    <text evidence="7">Involved in protein precursor import into chloroplasts.</text>
</comment>
<name>A0AAW1SA98_9CHLO</name>
<accession>A0AAW1SA98</accession>
<keyword evidence="7" id="KW-0150">Chloroplast</keyword>
<feature type="compositionally biased region" description="Low complexity" evidence="8">
    <location>
        <begin position="94"/>
        <end position="104"/>
    </location>
</feature>
<keyword evidence="3 7" id="KW-0812">Transmembrane</keyword>
<evidence type="ECO:0000256" key="2">
    <source>
        <dbReference type="ARBA" id="ARBA00009596"/>
    </source>
</evidence>